<dbReference type="PROSITE" id="PS50011">
    <property type="entry name" value="PROTEIN_KINASE_DOM"/>
    <property type="match status" value="1"/>
</dbReference>
<dbReference type="GO" id="GO:0004674">
    <property type="term" value="F:protein serine/threonine kinase activity"/>
    <property type="evidence" value="ECO:0007669"/>
    <property type="project" value="UniProtKB-EC"/>
</dbReference>
<evidence type="ECO:0000256" key="5">
    <source>
        <dbReference type="ARBA" id="ARBA00022840"/>
    </source>
</evidence>
<dbReference type="STRING" id="113226.A0A139IR07"/>
<accession>A0A139IR07</accession>
<gene>
    <name evidence="8" type="ORF">AC579_324</name>
</gene>
<evidence type="ECO:0000313" key="8">
    <source>
        <dbReference type="EMBL" id="KXT17201.1"/>
    </source>
</evidence>
<evidence type="ECO:0000256" key="1">
    <source>
        <dbReference type="ARBA" id="ARBA00012513"/>
    </source>
</evidence>
<dbReference type="PANTHER" id="PTHR43671:SF13">
    <property type="entry name" value="SERINE_THREONINE-PROTEIN KINASE NEK2"/>
    <property type="match status" value="1"/>
</dbReference>
<dbReference type="Gene3D" id="1.10.510.10">
    <property type="entry name" value="Transferase(Phosphotransferase) domain 1"/>
    <property type="match status" value="1"/>
</dbReference>
<feature type="region of interest" description="Disordered" evidence="6">
    <location>
        <begin position="23"/>
        <end position="86"/>
    </location>
</feature>
<proteinExistence type="predicted"/>
<evidence type="ECO:0000256" key="2">
    <source>
        <dbReference type="ARBA" id="ARBA00022679"/>
    </source>
</evidence>
<keyword evidence="5" id="KW-0067">ATP-binding</keyword>
<keyword evidence="4" id="KW-0418">Kinase</keyword>
<sequence length="682" mass="77122">MAKYKLPSQSPPTTPPLKERLRIAKAENGRPNRNLPGTFPTSPPKLTTVLNPSKKRLADRDLIPGPGKGFRPSKKARITLDEGPSSPWREDRQREWFVNVRDRNDNLVRAVAKELAEKPGDVDWEAIYSMYRKLQNQYLVRLLDFTRLGDKTRVEKGPTHWEAWEYCDGKPNTIGRILAQTPPGGIEEPFIWHVLNSLLRAALWLHEGRTEVNPWAKEEPDWTPIVHNNINPDTVFLNAPREGQIYGQVKLGNFTRCRLLNERRSLERRQNINLFKGPLNQDQEDFEAPELSWYISRDTEVLNLSPRSLLKFVDQRGLEDEASEPFGGRSDLWSIGAIIVALMGGAYIPESKEEIYEPYSKTRGFAMRSLDLARQGRDRWQAHMFSQAYSLSLRVCLEKLLIFDPTKRFSVIEALQFVTTKWDRWRKLSTTHRCWQKAVAKKGSGPKGILKKVAPVMPAGAALINDEEELYSDGPPAPATVPQTTTDRPGFKSWRQENDTESHVGCRGSFKPGTSTTKPRVGYGSLAWAQARRREREAAAAAEAALRPAAPPQSKPVKTAAGFHRVVLGIDDSRASQSSSLSVSDALRYRPNLQADVGRDRREGFSDIDNDAPLAAALQEEEYAEAAPRRRLRDRGTARSWRRLDSIAEEREMDAREEYDDFVTGADQDGGGEDFEMSGALR</sequence>
<evidence type="ECO:0000256" key="4">
    <source>
        <dbReference type="ARBA" id="ARBA00022777"/>
    </source>
</evidence>
<feature type="region of interest" description="Disordered" evidence="6">
    <location>
        <begin position="539"/>
        <end position="558"/>
    </location>
</feature>
<dbReference type="SMART" id="SM00220">
    <property type="entry name" value="S_TKc"/>
    <property type="match status" value="1"/>
</dbReference>
<dbReference type="Proteomes" id="UP000073492">
    <property type="component" value="Unassembled WGS sequence"/>
</dbReference>
<evidence type="ECO:0000256" key="6">
    <source>
        <dbReference type="SAM" id="MobiDB-lite"/>
    </source>
</evidence>
<dbReference type="PANTHER" id="PTHR43671">
    <property type="entry name" value="SERINE/THREONINE-PROTEIN KINASE NEK"/>
    <property type="match status" value="1"/>
</dbReference>
<dbReference type="EC" id="2.7.11.1" evidence="1"/>
<feature type="region of interest" description="Disordered" evidence="6">
    <location>
        <begin position="494"/>
        <end position="521"/>
    </location>
</feature>
<feature type="compositionally biased region" description="Low complexity" evidence="6">
    <location>
        <begin position="539"/>
        <end position="548"/>
    </location>
</feature>
<dbReference type="InterPro" id="IPR000719">
    <property type="entry name" value="Prot_kinase_dom"/>
</dbReference>
<name>A0A139IR07_9PEZI</name>
<dbReference type="GO" id="GO:0005524">
    <property type="term" value="F:ATP binding"/>
    <property type="evidence" value="ECO:0007669"/>
    <property type="project" value="UniProtKB-KW"/>
</dbReference>
<evidence type="ECO:0000259" key="7">
    <source>
        <dbReference type="PROSITE" id="PS50011"/>
    </source>
</evidence>
<dbReference type="InterPro" id="IPR050660">
    <property type="entry name" value="NEK_Ser/Thr_kinase"/>
</dbReference>
<dbReference type="InterPro" id="IPR011009">
    <property type="entry name" value="Kinase-like_dom_sf"/>
</dbReference>
<keyword evidence="9" id="KW-1185">Reference proteome</keyword>
<dbReference type="AlphaFoldDB" id="A0A139IR07"/>
<keyword evidence="2" id="KW-0808">Transferase</keyword>
<dbReference type="SUPFAM" id="SSF56112">
    <property type="entry name" value="Protein kinase-like (PK-like)"/>
    <property type="match status" value="1"/>
</dbReference>
<feature type="domain" description="Protein kinase" evidence="7">
    <location>
        <begin position="74"/>
        <end position="426"/>
    </location>
</feature>
<evidence type="ECO:0000313" key="9">
    <source>
        <dbReference type="Proteomes" id="UP000073492"/>
    </source>
</evidence>
<feature type="compositionally biased region" description="Basic and acidic residues" evidence="6">
    <location>
        <begin position="494"/>
        <end position="504"/>
    </location>
</feature>
<keyword evidence="3" id="KW-0547">Nucleotide-binding</keyword>
<feature type="region of interest" description="Disordered" evidence="6">
    <location>
        <begin position="624"/>
        <end position="682"/>
    </location>
</feature>
<evidence type="ECO:0000256" key="3">
    <source>
        <dbReference type="ARBA" id="ARBA00022741"/>
    </source>
</evidence>
<feature type="compositionally biased region" description="Basic and acidic residues" evidence="6">
    <location>
        <begin position="634"/>
        <end position="656"/>
    </location>
</feature>
<comment type="caution">
    <text evidence="8">The sequence shown here is derived from an EMBL/GenBank/DDBJ whole genome shotgun (WGS) entry which is preliminary data.</text>
</comment>
<organism evidence="8 9">
    <name type="scientific">Pseudocercospora musae</name>
    <dbReference type="NCBI Taxonomy" id="113226"/>
    <lineage>
        <taxon>Eukaryota</taxon>
        <taxon>Fungi</taxon>
        <taxon>Dikarya</taxon>
        <taxon>Ascomycota</taxon>
        <taxon>Pezizomycotina</taxon>
        <taxon>Dothideomycetes</taxon>
        <taxon>Dothideomycetidae</taxon>
        <taxon>Mycosphaerellales</taxon>
        <taxon>Mycosphaerellaceae</taxon>
        <taxon>Pseudocercospora</taxon>
    </lineage>
</organism>
<protein>
    <recommendedName>
        <fullName evidence="1">non-specific serine/threonine protein kinase</fullName>
        <ecNumber evidence="1">2.7.11.1</ecNumber>
    </recommendedName>
</protein>
<dbReference type="OrthoDB" id="310217at2759"/>
<dbReference type="EMBL" id="LFZO01000024">
    <property type="protein sequence ID" value="KXT17201.1"/>
    <property type="molecule type" value="Genomic_DNA"/>
</dbReference>
<reference evidence="8 9" key="1">
    <citation type="submission" date="2015-07" db="EMBL/GenBank/DDBJ databases">
        <title>Comparative genomics of the Sigatoka disease complex on banana suggests a link between parallel evolutionary changes in Pseudocercospora fijiensis and Pseudocercospora eumusae and increased virulence on the banana host.</title>
        <authorList>
            <person name="Chang T.-C."/>
            <person name="Salvucci A."/>
            <person name="Crous P.W."/>
            <person name="Stergiopoulos I."/>
        </authorList>
    </citation>
    <scope>NUCLEOTIDE SEQUENCE [LARGE SCALE GENOMIC DNA]</scope>
    <source>
        <strain evidence="8 9">CBS 116634</strain>
    </source>
</reference>